<organism evidence="2 3">
    <name type="scientific">Mytilus edulis</name>
    <name type="common">Blue mussel</name>
    <dbReference type="NCBI Taxonomy" id="6550"/>
    <lineage>
        <taxon>Eukaryota</taxon>
        <taxon>Metazoa</taxon>
        <taxon>Spiralia</taxon>
        <taxon>Lophotrochozoa</taxon>
        <taxon>Mollusca</taxon>
        <taxon>Bivalvia</taxon>
        <taxon>Autobranchia</taxon>
        <taxon>Pteriomorphia</taxon>
        <taxon>Mytilida</taxon>
        <taxon>Mytiloidea</taxon>
        <taxon>Mytilidae</taxon>
        <taxon>Mytilinae</taxon>
        <taxon>Mytilus</taxon>
    </lineage>
</organism>
<dbReference type="Gene3D" id="2.60.40.10">
    <property type="entry name" value="Immunoglobulins"/>
    <property type="match status" value="1"/>
</dbReference>
<reference evidence="2" key="1">
    <citation type="submission" date="2021-03" db="EMBL/GenBank/DDBJ databases">
        <authorList>
            <person name="Bekaert M."/>
        </authorList>
    </citation>
    <scope>NUCLEOTIDE SEQUENCE</scope>
</reference>
<keyword evidence="3" id="KW-1185">Reference proteome</keyword>
<evidence type="ECO:0000259" key="1">
    <source>
        <dbReference type="PROSITE" id="PS50835"/>
    </source>
</evidence>
<protein>
    <recommendedName>
        <fullName evidence="1">Ig-like domain-containing protein</fullName>
    </recommendedName>
</protein>
<dbReference type="SUPFAM" id="SSF48726">
    <property type="entry name" value="Immunoglobulin"/>
    <property type="match status" value="1"/>
</dbReference>
<comment type="caution">
    <text evidence="2">The sequence shown here is derived from an EMBL/GenBank/DDBJ whole genome shotgun (WGS) entry which is preliminary data.</text>
</comment>
<feature type="domain" description="Ig-like" evidence="1">
    <location>
        <begin position="190"/>
        <end position="285"/>
    </location>
</feature>
<name>A0A8S3VKC8_MYTED</name>
<dbReference type="EMBL" id="CAJPWZ010003209">
    <property type="protein sequence ID" value="CAG2254051.1"/>
    <property type="molecule type" value="Genomic_DNA"/>
</dbReference>
<dbReference type="InterPro" id="IPR036179">
    <property type="entry name" value="Ig-like_dom_sf"/>
</dbReference>
<evidence type="ECO:0000313" key="3">
    <source>
        <dbReference type="Proteomes" id="UP000683360"/>
    </source>
</evidence>
<proteinExistence type="predicted"/>
<dbReference type="Proteomes" id="UP000683360">
    <property type="component" value="Unassembled WGS sequence"/>
</dbReference>
<sequence>MQKVQLYVPKYAIKDRPIRLNCSSDTVPEGNTAEFLVNGKSVNNVRLHQKRCFRTVDVIICVPGVCQCSDDGRTFVFYYTPNETGDYDFSCRMKFTSNMSSEAGKFGTYNIVTYVIDPTPLIKTEKYDSLINLTCSVVVVDITTIFTWSCDNEPIMAGSLHNTSTSWSVVSLDLSQKKSQSLCLCSVSLPTLNYTGSITARLEYKDTTSHESLFCNISTPIKLTCGNLAIKDTNAYWKHHINTTLIKTIPSNDPKLRVSLFIKACTLQDMGVYSCFVNSGDTDLTFPQKLQPRKIIVLRITGKFITVIINFNVPNCSR</sequence>
<evidence type="ECO:0000313" key="2">
    <source>
        <dbReference type="EMBL" id="CAG2254051.1"/>
    </source>
</evidence>
<gene>
    <name evidence="2" type="ORF">MEDL_65550</name>
</gene>
<accession>A0A8S3VKC8</accession>
<dbReference type="InterPro" id="IPR013783">
    <property type="entry name" value="Ig-like_fold"/>
</dbReference>
<dbReference type="InterPro" id="IPR007110">
    <property type="entry name" value="Ig-like_dom"/>
</dbReference>
<dbReference type="OrthoDB" id="10294464at2759"/>
<dbReference type="PROSITE" id="PS50835">
    <property type="entry name" value="IG_LIKE"/>
    <property type="match status" value="1"/>
</dbReference>
<dbReference type="AlphaFoldDB" id="A0A8S3VKC8"/>